<dbReference type="Proteomes" id="UP000000689">
    <property type="component" value="Chromosome 9"/>
</dbReference>
<evidence type="ECO:0000256" key="10">
    <source>
        <dbReference type="ARBA" id="ARBA00022801"/>
    </source>
</evidence>
<evidence type="ECO:0000256" key="5">
    <source>
        <dbReference type="ARBA" id="ARBA00014651"/>
    </source>
</evidence>
<evidence type="ECO:0000256" key="2">
    <source>
        <dbReference type="ARBA" id="ARBA00004173"/>
    </source>
</evidence>
<dbReference type="AlphaFoldDB" id="G0WFX9"/>
<dbReference type="eggNOG" id="ENOG502S1U4">
    <property type="taxonomic scope" value="Eukaryota"/>
</dbReference>
<keyword evidence="17" id="KW-1185">Reference proteome</keyword>
<dbReference type="Pfam" id="PF00565">
    <property type="entry name" value="SNase"/>
    <property type="match status" value="1"/>
</dbReference>
<accession>G0WFX9</accession>
<reference evidence="16 17" key="1">
    <citation type="journal article" date="2011" name="Proc. Natl. Acad. Sci. U.S.A.">
        <title>Evolutionary erosion of yeast sex chromosomes by mating-type switching accidents.</title>
        <authorList>
            <person name="Gordon J.L."/>
            <person name="Armisen D."/>
            <person name="Proux-Wera E."/>
            <person name="Oheigeartaigh S.S."/>
            <person name="Byrne K.P."/>
            <person name="Wolfe K.H."/>
        </authorList>
    </citation>
    <scope>NUCLEOTIDE SEQUENCE [LARGE SCALE GENOMIC DNA]</scope>
    <source>
        <strain evidence="17">ATCC 10597 / BCRC 20456 / CBS 421 / NBRC 0211 / NRRL Y-12639</strain>
    </source>
</reference>
<dbReference type="GO" id="GO:0016020">
    <property type="term" value="C:membrane"/>
    <property type="evidence" value="ECO:0007669"/>
    <property type="project" value="UniProtKB-SubCell"/>
</dbReference>
<dbReference type="Gene3D" id="2.40.50.90">
    <property type="match status" value="1"/>
</dbReference>
<dbReference type="GeneID" id="11493544"/>
<keyword evidence="11" id="KW-0106">Calcium</keyword>
<evidence type="ECO:0000256" key="7">
    <source>
        <dbReference type="ARBA" id="ARBA00022722"/>
    </source>
</evidence>
<dbReference type="PANTHER" id="PTHR12302">
    <property type="entry name" value="EBNA2 BINDING PROTEIN P100"/>
    <property type="match status" value="1"/>
</dbReference>
<keyword evidence="13 14" id="KW-0472">Membrane</keyword>
<dbReference type="InterPro" id="IPR016071">
    <property type="entry name" value="Staphylococal_nuclease_OB-fold"/>
</dbReference>
<organism evidence="16 17">
    <name type="scientific">Naumovozyma dairenensis (strain ATCC 10597 / BCRC 20456 / CBS 421 / NBRC 0211 / NRRL Y-12639)</name>
    <name type="common">Saccharomyces dairenensis</name>
    <dbReference type="NCBI Taxonomy" id="1071378"/>
    <lineage>
        <taxon>Eukaryota</taxon>
        <taxon>Fungi</taxon>
        <taxon>Dikarya</taxon>
        <taxon>Ascomycota</taxon>
        <taxon>Saccharomycotina</taxon>
        <taxon>Saccharomycetes</taxon>
        <taxon>Saccharomycetales</taxon>
        <taxon>Saccharomycetaceae</taxon>
        <taxon>Naumovozyma</taxon>
    </lineage>
</organism>
<dbReference type="SUPFAM" id="SSF50199">
    <property type="entry name" value="Staphylococcal nuclease"/>
    <property type="match status" value="1"/>
</dbReference>
<keyword evidence="7" id="KW-0540">Nuclease</keyword>
<evidence type="ECO:0000256" key="11">
    <source>
        <dbReference type="ARBA" id="ARBA00022837"/>
    </source>
</evidence>
<keyword evidence="8" id="KW-0479">Metal-binding</keyword>
<evidence type="ECO:0000256" key="14">
    <source>
        <dbReference type="SAM" id="Phobius"/>
    </source>
</evidence>
<proteinExistence type="inferred from homology"/>
<dbReference type="OrthoDB" id="430293at2759"/>
<dbReference type="HOGENOM" id="CLU_046484_0_1_1"/>
<comment type="similarity">
    <text evidence="3">Belongs to the LCL3 family.</text>
</comment>
<protein>
    <recommendedName>
        <fullName evidence="4">Probable endonuclease LCL3</fullName>
    </recommendedName>
    <alternativeName>
        <fullName evidence="5">Probable endonuclease lcl3</fullName>
    </alternativeName>
</protein>
<dbReference type="EMBL" id="HE580275">
    <property type="protein sequence ID" value="CCD26690.1"/>
    <property type="molecule type" value="Genomic_DNA"/>
</dbReference>
<evidence type="ECO:0000259" key="15">
    <source>
        <dbReference type="PROSITE" id="PS50830"/>
    </source>
</evidence>
<dbReference type="PROSITE" id="PS50830">
    <property type="entry name" value="TNASE_3"/>
    <property type="match status" value="1"/>
</dbReference>
<feature type="transmembrane region" description="Helical" evidence="14">
    <location>
        <begin position="20"/>
        <end position="38"/>
    </location>
</feature>
<dbReference type="STRING" id="1071378.G0WFX9"/>
<keyword evidence="9" id="KW-0255">Endonuclease</keyword>
<evidence type="ECO:0000256" key="8">
    <source>
        <dbReference type="ARBA" id="ARBA00022723"/>
    </source>
</evidence>
<dbReference type="GO" id="GO:0046872">
    <property type="term" value="F:metal ion binding"/>
    <property type="evidence" value="ECO:0007669"/>
    <property type="project" value="UniProtKB-KW"/>
</dbReference>
<gene>
    <name evidence="16" type="primary">NDAI0I01210</name>
    <name evidence="16" type="ordered locus">NDAI_0I01210</name>
</gene>
<dbReference type="KEGG" id="ndi:NDAI_0I01210"/>
<keyword evidence="6 14" id="KW-0812">Transmembrane</keyword>
<evidence type="ECO:0000256" key="4">
    <source>
        <dbReference type="ARBA" id="ARBA00013404"/>
    </source>
</evidence>
<dbReference type="GO" id="GO:0016787">
    <property type="term" value="F:hydrolase activity"/>
    <property type="evidence" value="ECO:0007669"/>
    <property type="project" value="UniProtKB-KW"/>
</dbReference>
<dbReference type="InterPro" id="IPR035437">
    <property type="entry name" value="SNase_OB-fold_sf"/>
</dbReference>
<comment type="subcellular location">
    <subcellularLocation>
        <location evidence="1">Membrane</location>
        <topology evidence="1">Single-pass membrane protein</topology>
    </subcellularLocation>
    <subcellularLocation>
        <location evidence="2">Mitochondrion</location>
    </subcellularLocation>
</comment>
<evidence type="ECO:0000256" key="3">
    <source>
        <dbReference type="ARBA" id="ARBA00005435"/>
    </source>
</evidence>
<evidence type="ECO:0000313" key="16">
    <source>
        <dbReference type="EMBL" id="CCD26690.1"/>
    </source>
</evidence>
<dbReference type="GO" id="GO:0005739">
    <property type="term" value="C:mitochondrion"/>
    <property type="evidence" value="ECO:0007669"/>
    <property type="project" value="UniProtKB-SubCell"/>
</dbReference>
<dbReference type="PANTHER" id="PTHR12302:SF3">
    <property type="entry name" value="SERINE_THREONINE-PROTEIN KINASE 31"/>
    <property type="match status" value="1"/>
</dbReference>
<evidence type="ECO:0000256" key="1">
    <source>
        <dbReference type="ARBA" id="ARBA00004167"/>
    </source>
</evidence>
<evidence type="ECO:0000256" key="13">
    <source>
        <dbReference type="ARBA" id="ARBA00023136"/>
    </source>
</evidence>
<evidence type="ECO:0000256" key="6">
    <source>
        <dbReference type="ARBA" id="ARBA00022692"/>
    </source>
</evidence>
<dbReference type="GO" id="GO:0004519">
    <property type="term" value="F:endonuclease activity"/>
    <property type="evidence" value="ECO:0007669"/>
    <property type="project" value="UniProtKB-KW"/>
</dbReference>
<feature type="domain" description="TNase-like" evidence="15">
    <location>
        <begin position="59"/>
        <end position="278"/>
    </location>
</feature>
<evidence type="ECO:0000256" key="12">
    <source>
        <dbReference type="ARBA" id="ARBA00022989"/>
    </source>
</evidence>
<name>G0WFX9_NAUDC</name>
<evidence type="ECO:0000313" key="17">
    <source>
        <dbReference type="Proteomes" id="UP000000689"/>
    </source>
</evidence>
<keyword evidence="10" id="KW-0378">Hydrolase</keyword>
<keyword evidence="12 14" id="KW-1133">Transmembrane helix</keyword>
<dbReference type="RefSeq" id="XP_003671933.1">
    <property type="nucleotide sequence ID" value="XM_003671885.1"/>
</dbReference>
<dbReference type="SMART" id="SM00318">
    <property type="entry name" value="SNc"/>
    <property type="match status" value="1"/>
</dbReference>
<sequence>MAEGTSHPNRQISPSSVTHVVLLSTCLTGTILVSLVSYNRYLRQYKSTLDIPKSLLRKNWIYGKVTAVGDGDNFHFFHMPGGTIGGWGWLREIPILESNDIPQVTSSKNNMNHGNKSKNTKTKEFLSWTYSFLFRPKLTQKKISDHYLNLHVPYKGKRNLLTLSIRLCGIDAPERAHFGNPAQPFGDEALITLRHLILGRRIWIKPLSIDQYNRCVARVVYWSWLSGWKDVSLEMLKQGMAIVYEGKNNAEFDGKEKNIDYMSIYLGVKGKGYGVRRNS</sequence>
<evidence type="ECO:0000256" key="9">
    <source>
        <dbReference type="ARBA" id="ARBA00022759"/>
    </source>
</evidence>
<dbReference type="OMA" id="NIDYMSI"/>